<keyword evidence="2 6" id="KW-0812">Transmembrane</keyword>
<evidence type="ECO:0000256" key="5">
    <source>
        <dbReference type="SAM" id="MobiDB-lite"/>
    </source>
</evidence>
<name>A0A9Q8PKL6_PASFU</name>
<feature type="region of interest" description="Disordered" evidence="5">
    <location>
        <begin position="275"/>
        <end position="307"/>
    </location>
</feature>
<protein>
    <submittedName>
        <fullName evidence="7">Uncharacterized protein</fullName>
    </submittedName>
</protein>
<comment type="subcellular location">
    <subcellularLocation>
        <location evidence="1">Membrane</location>
        <topology evidence="1">Multi-pass membrane protein</topology>
    </subcellularLocation>
</comment>
<dbReference type="Proteomes" id="UP000756132">
    <property type="component" value="Chromosome 12"/>
</dbReference>
<evidence type="ECO:0000256" key="4">
    <source>
        <dbReference type="ARBA" id="ARBA00023136"/>
    </source>
</evidence>
<dbReference type="OrthoDB" id="3358017at2759"/>
<evidence type="ECO:0000256" key="2">
    <source>
        <dbReference type="ARBA" id="ARBA00022692"/>
    </source>
</evidence>
<feature type="transmembrane region" description="Helical" evidence="6">
    <location>
        <begin position="47"/>
        <end position="65"/>
    </location>
</feature>
<evidence type="ECO:0000256" key="6">
    <source>
        <dbReference type="SAM" id="Phobius"/>
    </source>
</evidence>
<keyword evidence="3 6" id="KW-1133">Transmembrane helix</keyword>
<evidence type="ECO:0000256" key="3">
    <source>
        <dbReference type="ARBA" id="ARBA00022989"/>
    </source>
</evidence>
<feature type="transmembrane region" description="Helical" evidence="6">
    <location>
        <begin position="20"/>
        <end position="40"/>
    </location>
</feature>
<feature type="transmembrane region" description="Helical" evidence="6">
    <location>
        <begin position="198"/>
        <end position="215"/>
    </location>
</feature>
<reference evidence="7" key="2">
    <citation type="journal article" date="2022" name="Microb. Genom.">
        <title>A chromosome-scale genome assembly of the tomato pathogen Cladosporium fulvum reveals a compartmentalized genome architecture and the presence of a dispensable chromosome.</title>
        <authorList>
            <person name="Zaccaron A.Z."/>
            <person name="Chen L.H."/>
            <person name="Samaras A."/>
            <person name="Stergiopoulos I."/>
        </authorList>
    </citation>
    <scope>NUCLEOTIDE SEQUENCE</scope>
    <source>
        <strain evidence="7">Race5_Kim</strain>
    </source>
</reference>
<dbReference type="PANTHER" id="PTHR31465:SF17">
    <property type="entry name" value="DOMAIN PROTEIN, PUTATIVE (AFU_ORTHOLOGUE AFUA_5G09900)-RELATED"/>
    <property type="match status" value="1"/>
</dbReference>
<feature type="transmembrane region" description="Helical" evidence="6">
    <location>
        <begin position="77"/>
        <end position="100"/>
    </location>
</feature>
<dbReference type="EMBL" id="CP090174">
    <property type="protein sequence ID" value="UJO24225.1"/>
    <property type="molecule type" value="Genomic_DNA"/>
</dbReference>
<dbReference type="AlphaFoldDB" id="A0A9Q8PKL6"/>
<feature type="transmembrane region" description="Helical" evidence="6">
    <location>
        <begin position="154"/>
        <end position="178"/>
    </location>
</feature>
<dbReference type="GO" id="GO:0016020">
    <property type="term" value="C:membrane"/>
    <property type="evidence" value="ECO:0007669"/>
    <property type="project" value="UniProtKB-SubCell"/>
</dbReference>
<dbReference type="RefSeq" id="XP_047768591.1">
    <property type="nucleotide sequence ID" value="XM_047913044.1"/>
</dbReference>
<evidence type="ECO:0000313" key="7">
    <source>
        <dbReference type="EMBL" id="UJO24225.1"/>
    </source>
</evidence>
<feature type="transmembrane region" description="Helical" evidence="6">
    <location>
        <begin position="235"/>
        <end position="253"/>
    </location>
</feature>
<gene>
    <name evidence="7" type="ORF">CLAFUR5_13896</name>
</gene>
<feature type="transmembrane region" description="Helical" evidence="6">
    <location>
        <begin position="121"/>
        <end position="142"/>
    </location>
</feature>
<keyword evidence="8" id="KW-1185">Reference proteome</keyword>
<proteinExistence type="predicted"/>
<dbReference type="PANTHER" id="PTHR31465">
    <property type="entry name" value="PROTEIN RTA1-RELATED"/>
    <property type="match status" value="1"/>
</dbReference>
<reference evidence="7" key="1">
    <citation type="submission" date="2021-12" db="EMBL/GenBank/DDBJ databases">
        <authorList>
            <person name="Zaccaron A."/>
            <person name="Stergiopoulos I."/>
        </authorList>
    </citation>
    <scope>NUCLEOTIDE SEQUENCE</scope>
    <source>
        <strain evidence="7">Race5_Kim</strain>
    </source>
</reference>
<dbReference type="GeneID" id="71993774"/>
<evidence type="ECO:0000313" key="8">
    <source>
        <dbReference type="Proteomes" id="UP000756132"/>
    </source>
</evidence>
<keyword evidence="4 6" id="KW-0472">Membrane</keyword>
<dbReference type="KEGG" id="ffu:CLAFUR5_13896"/>
<sequence>MSLPTSSDGTPPVLFQYDPNPVAACIFIAGFGLCTIGHFVQMCWLRTWYFIPFIIGCLLETFGYYGRFWCSQSPQDYGAYVMQLLLILPAPVFLAATMYMSIRRIIEALEADELSPIRPSLMSKLFVLGDIICFIIQVAGTGMQVTTSTDTQHIGGIVTVVGLIFQILVFALFVAMVWKFLCRCRLQDRTDMVPWKRYIVALLAACALIVLRNLVRGIEHAQGAGSYISTHEAFAYIFEALFMLAVVVLFLIYQPGRLQRSLRLLKSSVHMEMQTTTGSQNEGLMPKSDERRYQPHRASRAIHMRRA</sequence>
<evidence type="ECO:0000256" key="1">
    <source>
        <dbReference type="ARBA" id="ARBA00004141"/>
    </source>
</evidence>
<organism evidence="7 8">
    <name type="scientific">Passalora fulva</name>
    <name type="common">Tomato leaf mold</name>
    <name type="synonym">Cladosporium fulvum</name>
    <dbReference type="NCBI Taxonomy" id="5499"/>
    <lineage>
        <taxon>Eukaryota</taxon>
        <taxon>Fungi</taxon>
        <taxon>Dikarya</taxon>
        <taxon>Ascomycota</taxon>
        <taxon>Pezizomycotina</taxon>
        <taxon>Dothideomycetes</taxon>
        <taxon>Dothideomycetidae</taxon>
        <taxon>Mycosphaerellales</taxon>
        <taxon>Mycosphaerellaceae</taxon>
        <taxon>Fulvia</taxon>
    </lineage>
</organism>
<dbReference type="Pfam" id="PF04479">
    <property type="entry name" value="RTA1"/>
    <property type="match status" value="1"/>
</dbReference>
<accession>A0A9Q8PKL6</accession>
<feature type="compositionally biased region" description="Basic residues" evidence="5">
    <location>
        <begin position="294"/>
        <end position="307"/>
    </location>
</feature>
<dbReference type="InterPro" id="IPR007568">
    <property type="entry name" value="RTA1"/>
</dbReference>